<name>A0A6P2BQ71_9ACTN</name>
<comment type="caution">
    <text evidence="7">The sequence shown here is derived from an EMBL/GenBank/DDBJ whole genome shotgun (WGS) entry which is preliminary data.</text>
</comment>
<evidence type="ECO:0000313" key="8">
    <source>
        <dbReference type="Proteomes" id="UP000460272"/>
    </source>
</evidence>
<dbReference type="InterPro" id="IPR008274">
    <property type="entry name" value="AldOxase/xan_DH_MoCoBD1"/>
</dbReference>
<dbReference type="InterPro" id="IPR046867">
    <property type="entry name" value="AldOxase/xan_DH_MoCoBD2"/>
</dbReference>
<dbReference type="RefSeq" id="WP_145861023.1">
    <property type="nucleotide sequence ID" value="NZ_RPFW01000009.1"/>
</dbReference>
<dbReference type="EMBL" id="RPFW01000009">
    <property type="protein sequence ID" value="TVZ00315.1"/>
    <property type="molecule type" value="Genomic_DNA"/>
</dbReference>
<dbReference type="InterPro" id="IPR037165">
    <property type="entry name" value="AldOxase/xan_DH_Mopterin-bd_sf"/>
</dbReference>
<organism evidence="7 8">
    <name type="scientific">Trebonia kvetii</name>
    <dbReference type="NCBI Taxonomy" id="2480626"/>
    <lineage>
        <taxon>Bacteria</taxon>
        <taxon>Bacillati</taxon>
        <taxon>Actinomycetota</taxon>
        <taxon>Actinomycetes</taxon>
        <taxon>Streptosporangiales</taxon>
        <taxon>Treboniaceae</taxon>
        <taxon>Trebonia</taxon>
    </lineage>
</organism>
<keyword evidence="3" id="KW-0560">Oxidoreductase</keyword>
<dbReference type="SUPFAM" id="SSF47741">
    <property type="entry name" value="CO dehydrogenase ISP C-domain like"/>
    <property type="match status" value="1"/>
</dbReference>
<dbReference type="InterPro" id="IPR002888">
    <property type="entry name" value="2Fe-2S-bd"/>
</dbReference>
<dbReference type="Gene3D" id="3.10.20.30">
    <property type="match status" value="1"/>
</dbReference>
<accession>A0A6P2BQ71</accession>
<keyword evidence="2" id="KW-0479">Metal-binding</keyword>
<evidence type="ECO:0000259" key="6">
    <source>
        <dbReference type="PROSITE" id="PS51085"/>
    </source>
</evidence>
<dbReference type="Pfam" id="PF00111">
    <property type="entry name" value="Fer2"/>
    <property type="match status" value="1"/>
</dbReference>
<proteinExistence type="inferred from homology"/>
<dbReference type="InterPro" id="IPR001041">
    <property type="entry name" value="2Fe-2S_ferredoxin-type"/>
</dbReference>
<dbReference type="Pfam" id="PF01799">
    <property type="entry name" value="Fer2_2"/>
    <property type="match status" value="1"/>
</dbReference>
<evidence type="ECO:0000256" key="4">
    <source>
        <dbReference type="ARBA" id="ARBA00023004"/>
    </source>
</evidence>
<comment type="similarity">
    <text evidence="1">Belongs to the xanthine dehydrogenase family.</text>
</comment>
<feature type="domain" description="2Fe-2S ferredoxin-type" evidence="6">
    <location>
        <begin position="1"/>
        <end position="72"/>
    </location>
</feature>
<dbReference type="Gene3D" id="3.90.1170.50">
    <property type="entry name" value="Aldehyde oxidase/xanthine dehydrogenase, a/b hammerhead"/>
    <property type="match status" value="1"/>
</dbReference>
<dbReference type="Proteomes" id="UP000460272">
    <property type="component" value="Unassembled WGS sequence"/>
</dbReference>
<dbReference type="SMART" id="SM01008">
    <property type="entry name" value="Ald_Xan_dh_C"/>
    <property type="match status" value="1"/>
</dbReference>
<evidence type="ECO:0000256" key="2">
    <source>
        <dbReference type="ARBA" id="ARBA00022723"/>
    </source>
</evidence>
<protein>
    <submittedName>
        <fullName evidence="7">Aldehyde oxidase</fullName>
    </submittedName>
</protein>
<evidence type="ECO:0000313" key="7">
    <source>
        <dbReference type="EMBL" id="TVZ00315.1"/>
    </source>
</evidence>
<dbReference type="PROSITE" id="PS00197">
    <property type="entry name" value="2FE2S_FER_1"/>
    <property type="match status" value="1"/>
</dbReference>
<dbReference type="PROSITE" id="PS51085">
    <property type="entry name" value="2FE2S_FER_2"/>
    <property type="match status" value="1"/>
</dbReference>
<dbReference type="CDD" id="cd00207">
    <property type="entry name" value="fer2"/>
    <property type="match status" value="1"/>
</dbReference>
<evidence type="ECO:0000256" key="1">
    <source>
        <dbReference type="ARBA" id="ARBA00006849"/>
    </source>
</evidence>
<dbReference type="OrthoDB" id="9758509at2"/>
<dbReference type="AlphaFoldDB" id="A0A6P2BQ71"/>
<dbReference type="GO" id="GO:0051537">
    <property type="term" value="F:2 iron, 2 sulfur cluster binding"/>
    <property type="evidence" value="ECO:0007669"/>
    <property type="project" value="InterPro"/>
</dbReference>
<dbReference type="SUPFAM" id="SSF54292">
    <property type="entry name" value="2Fe-2S ferredoxin-like"/>
    <property type="match status" value="1"/>
</dbReference>
<dbReference type="InterPro" id="IPR016208">
    <property type="entry name" value="Ald_Oxase/xanthine_DH-like"/>
</dbReference>
<sequence>MRINGEPADAEPRPGQCLRTFLREHGWCGVKKGCDAGDCGACTVHVDGVPVHSCVYPAVRARGREVTTIEGLAGHPVQDAFLAAQAFQCGFCTPGMIMTAAALSEDQRADLPRALKGSICRCTGYRAIQDAVTSTTIPNGDLSFFFPTPNDQRDRHRQKKESSFVASPAPPAVTPAEGGPGSVGTGVPAPAGPAVVTGTARFTCDLAPDPAPEAAGSAGLAGAAGEHLPPEPPLHMKLVRAPHAHALIRSVDTVAALAVPGVVAVLSYADSPPRRFSTARHHNPDDDPYDTVVFDRVVRFHGQRVAAVVAETLAAAEAGCGLVAVDYQPLPAAVSPADALAPGAPALHPGLAPGNVCAEVHRQTGDPEAGFAAAAVVYQETFRTQRVAHVALETHATIGWLDPAGRLVLRTATQVPFLTRDELCRIFGLERDRVRVVAKRIGGGFGGKQEMFTEDAVALAVLRTGRPVQLEFTREEEFTATATRHPMEITVRAGAAGDGTLTGFSLDVTADTGAYGNHGPGVLFHAVEEAVTAYRCPSKRVDARAVYTNTVPAGAFRGYGLSQTVFAVESAMDELARRLAMDPAELRRRNLLRAGDVPDNASGEPADVTTATLGVLECLDLVEKALASGRGASAPAGWLSGTGIAVALLDTIPPGGHPGHAIVKERQGGGYAAYVGTTEFGNGTTTVHRQLVADVLGCDPADVLVFSSDTDRSGHDTGAYGSTGIVVAGTATMRAARALADAIAARSAAGEPASGASAPGAADRKLLEAEGYCDGRSRSVSATAQGFRVAVDPATGAVLVLQSVQAVDAGTALNPVQLRGQVEGGVAQALGAALFEEVRVAADGVVTTRALREYHVPVLADLPRTEVHFAAAARDPFGPHGAKPMSEAPFNPVAPALANAVRDATGVRFTALPLRPDVIYGGLNQRQPGN</sequence>
<dbReference type="PANTHER" id="PTHR11908:SF157">
    <property type="entry name" value="XANTHINE DEHYDROGENASE SUBUNIT D-RELATED"/>
    <property type="match status" value="1"/>
</dbReference>
<dbReference type="SUPFAM" id="SSF54665">
    <property type="entry name" value="CO dehydrogenase molybdoprotein N-domain-like"/>
    <property type="match status" value="1"/>
</dbReference>
<dbReference type="InterPro" id="IPR006058">
    <property type="entry name" value="2Fe2S_fd_BS"/>
</dbReference>
<keyword evidence="8" id="KW-1185">Reference proteome</keyword>
<reference evidence="7 8" key="1">
    <citation type="submission" date="2018-11" db="EMBL/GenBank/DDBJ databases">
        <title>Trebonia kvetii gen.nov., sp.nov., a novel acidophilic actinobacterium, and proposal of the new actinobacterial family Treboniaceae fam. nov.</title>
        <authorList>
            <person name="Rapoport D."/>
            <person name="Sagova-Mareckova M."/>
            <person name="Sedlacek I."/>
            <person name="Provaznik J."/>
            <person name="Kralova S."/>
            <person name="Pavlinic D."/>
            <person name="Benes V."/>
            <person name="Kopecky J."/>
        </authorList>
    </citation>
    <scope>NUCLEOTIDE SEQUENCE [LARGE SCALE GENOMIC DNA]</scope>
    <source>
        <strain evidence="7 8">15Tr583</strain>
    </source>
</reference>
<evidence type="ECO:0000256" key="5">
    <source>
        <dbReference type="SAM" id="MobiDB-lite"/>
    </source>
</evidence>
<dbReference type="Gene3D" id="1.10.150.120">
    <property type="entry name" value="[2Fe-2S]-binding domain"/>
    <property type="match status" value="1"/>
</dbReference>
<dbReference type="Pfam" id="PF20256">
    <property type="entry name" value="MoCoBD_2"/>
    <property type="match status" value="1"/>
</dbReference>
<dbReference type="SUPFAM" id="SSF56003">
    <property type="entry name" value="Molybdenum cofactor-binding domain"/>
    <property type="match status" value="1"/>
</dbReference>
<dbReference type="Pfam" id="PF02738">
    <property type="entry name" value="MoCoBD_1"/>
    <property type="match status" value="1"/>
</dbReference>
<dbReference type="Gene3D" id="3.30.365.10">
    <property type="entry name" value="Aldehyde oxidase/xanthine dehydrogenase, molybdopterin binding domain"/>
    <property type="match status" value="4"/>
</dbReference>
<feature type="region of interest" description="Disordered" evidence="5">
    <location>
        <begin position="149"/>
        <end position="190"/>
    </location>
</feature>
<dbReference type="Pfam" id="PF01315">
    <property type="entry name" value="Ald_Xan_dh_C"/>
    <property type="match status" value="1"/>
</dbReference>
<dbReference type="InterPro" id="IPR036884">
    <property type="entry name" value="2Fe-2S-bd_dom_sf"/>
</dbReference>
<gene>
    <name evidence="7" type="ORF">EAS64_37380</name>
</gene>
<dbReference type="GO" id="GO:0005506">
    <property type="term" value="F:iron ion binding"/>
    <property type="evidence" value="ECO:0007669"/>
    <property type="project" value="InterPro"/>
</dbReference>
<keyword evidence="4" id="KW-0408">Iron</keyword>
<dbReference type="PANTHER" id="PTHR11908">
    <property type="entry name" value="XANTHINE DEHYDROGENASE"/>
    <property type="match status" value="1"/>
</dbReference>
<dbReference type="GO" id="GO:0016491">
    <property type="term" value="F:oxidoreductase activity"/>
    <property type="evidence" value="ECO:0007669"/>
    <property type="project" value="UniProtKB-KW"/>
</dbReference>
<evidence type="ECO:0000256" key="3">
    <source>
        <dbReference type="ARBA" id="ARBA00023002"/>
    </source>
</evidence>
<dbReference type="InterPro" id="IPR000674">
    <property type="entry name" value="Ald_Oxase/Xan_DH_a/b"/>
</dbReference>
<dbReference type="InterPro" id="IPR036856">
    <property type="entry name" value="Ald_Oxase/Xan_DH_a/b_sf"/>
</dbReference>
<dbReference type="InterPro" id="IPR012675">
    <property type="entry name" value="Beta-grasp_dom_sf"/>
</dbReference>
<dbReference type="InterPro" id="IPR036010">
    <property type="entry name" value="2Fe-2S_ferredoxin-like_sf"/>
</dbReference>